<feature type="region of interest" description="Disordered" evidence="7">
    <location>
        <begin position="1"/>
        <end position="55"/>
    </location>
</feature>
<dbReference type="PANTHER" id="PTHR47959:SF1">
    <property type="entry name" value="ATP-DEPENDENT RNA HELICASE DBPA"/>
    <property type="match status" value="1"/>
</dbReference>
<dbReference type="EC" id="3.6.4.13" evidence="1"/>
<evidence type="ECO:0000256" key="1">
    <source>
        <dbReference type="ARBA" id="ARBA00012552"/>
    </source>
</evidence>
<keyword evidence="3" id="KW-0378">Hydrolase</keyword>
<dbReference type="Gene3D" id="3.40.50.300">
    <property type="entry name" value="P-loop containing nucleotide triphosphate hydrolases"/>
    <property type="match status" value="1"/>
</dbReference>
<dbReference type="GO" id="GO:0005524">
    <property type="term" value="F:ATP binding"/>
    <property type="evidence" value="ECO:0007669"/>
    <property type="project" value="UniProtKB-KW"/>
</dbReference>
<name>A0A7J8CQA7_MOLMO</name>
<keyword evidence="10" id="KW-1185">Reference proteome</keyword>
<feature type="short sequence motif" description="Q motif" evidence="6">
    <location>
        <begin position="62"/>
        <end position="90"/>
    </location>
</feature>
<dbReference type="Proteomes" id="UP000550707">
    <property type="component" value="Unassembled WGS sequence"/>
</dbReference>
<keyword evidence="2" id="KW-0547">Nucleotide-binding</keyword>
<dbReference type="PANTHER" id="PTHR47959">
    <property type="entry name" value="ATP-DEPENDENT RNA HELICASE RHLE-RELATED"/>
    <property type="match status" value="1"/>
</dbReference>
<dbReference type="GO" id="GO:0005829">
    <property type="term" value="C:cytosol"/>
    <property type="evidence" value="ECO:0007669"/>
    <property type="project" value="TreeGrafter"/>
</dbReference>
<evidence type="ECO:0000256" key="6">
    <source>
        <dbReference type="PROSITE-ProRule" id="PRU00552"/>
    </source>
</evidence>
<dbReference type="SUPFAM" id="SSF52540">
    <property type="entry name" value="P-loop containing nucleoside triphosphate hydrolases"/>
    <property type="match status" value="1"/>
</dbReference>
<evidence type="ECO:0000256" key="3">
    <source>
        <dbReference type="ARBA" id="ARBA00022801"/>
    </source>
</evidence>
<evidence type="ECO:0000313" key="10">
    <source>
        <dbReference type="Proteomes" id="UP000550707"/>
    </source>
</evidence>
<evidence type="ECO:0000259" key="8">
    <source>
        <dbReference type="PROSITE" id="PS51195"/>
    </source>
</evidence>
<evidence type="ECO:0000256" key="2">
    <source>
        <dbReference type="ARBA" id="ARBA00022741"/>
    </source>
</evidence>
<dbReference type="InterPro" id="IPR014014">
    <property type="entry name" value="RNA_helicase_DEAD_Q_motif"/>
</dbReference>
<evidence type="ECO:0000256" key="7">
    <source>
        <dbReference type="SAM" id="MobiDB-lite"/>
    </source>
</evidence>
<sequence>MAAAFEAPADLAPGETAVSAEHAAAPAPAPAPAPRPVRSLRTAHDVSGPRTRTGDVLLSEPADFESLLLSRPVLEGLRAAGFERPSPVQLKAIPLGRCGLDLIVQAKSGTGKTCVFSTIALDSLVLENLSTQAELNN</sequence>
<organism evidence="9 10">
    <name type="scientific">Molossus molossus</name>
    <name type="common">Pallas' mastiff bat</name>
    <name type="synonym">Vespertilio molossus</name>
    <dbReference type="NCBI Taxonomy" id="27622"/>
    <lineage>
        <taxon>Eukaryota</taxon>
        <taxon>Metazoa</taxon>
        <taxon>Chordata</taxon>
        <taxon>Craniata</taxon>
        <taxon>Vertebrata</taxon>
        <taxon>Euteleostomi</taxon>
        <taxon>Mammalia</taxon>
        <taxon>Eutheria</taxon>
        <taxon>Laurasiatheria</taxon>
        <taxon>Chiroptera</taxon>
        <taxon>Yangochiroptera</taxon>
        <taxon>Molossidae</taxon>
        <taxon>Molossus</taxon>
    </lineage>
</organism>
<reference evidence="9 10" key="1">
    <citation type="journal article" date="2020" name="Nature">
        <title>Six reference-quality genomes reveal evolution of bat adaptations.</title>
        <authorList>
            <person name="Jebb D."/>
            <person name="Huang Z."/>
            <person name="Pippel M."/>
            <person name="Hughes G.M."/>
            <person name="Lavrichenko K."/>
            <person name="Devanna P."/>
            <person name="Winkler S."/>
            <person name="Jermiin L.S."/>
            <person name="Skirmuntt E.C."/>
            <person name="Katzourakis A."/>
            <person name="Burkitt-Gray L."/>
            <person name="Ray D.A."/>
            <person name="Sullivan K.A.M."/>
            <person name="Roscito J.G."/>
            <person name="Kirilenko B.M."/>
            <person name="Davalos L.M."/>
            <person name="Corthals A.P."/>
            <person name="Power M.L."/>
            <person name="Jones G."/>
            <person name="Ransome R.D."/>
            <person name="Dechmann D.K.N."/>
            <person name="Locatelli A.G."/>
            <person name="Puechmaille S.J."/>
            <person name="Fedrigo O."/>
            <person name="Jarvis E.D."/>
            <person name="Hiller M."/>
            <person name="Vernes S.C."/>
            <person name="Myers E.W."/>
            <person name="Teeling E.C."/>
        </authorList>
    </citation>
    <scope>NUCLEOTIDE SEQUENCE [LARGE SCALE GENOMIC DNA]</scope>
    <source>
        <strain evidence="9">MMolMol1</strain>
        <tissue evidence="9">Muscle</tissue>
    </source>
</reference>
<dbReference type="GO" id="GO:0016787">
    <property type="term" value="F:hydrolase activity"/>
    <property type="evidence" value="ECO:0007669"/>
    <property type="project" value="UniProtKB-KW"/>
</dbReference>
<keyword evidence="4 9" id="KW-0347">Helicase</keyword>
<dbReference type="GO" id="GO:0003724">
    <property type="term" value="F:RNA helicase activity"/>
    <property type="evidence" value="ECO:0007669"/>
    <property type="project" value="UniProtKB-EC"/>
</dbReference>
<evidence type="ECO:0000256" key="5">
    <source>
        <dbReference type="ARBA" id="ARBA00022840"/>
    </source>
</evidence>
<dbReference type="PROSITE" id="PS51195">
    <property type="entry name" value="Q_MOTIF"/>
    <property type="match status" value="1"/>
</dbReference>
<feature type="domain" description="DEAD-box RNA helicase Q" evidence="8">
    <location>
        <begin position="62"/>
        <end position="90"/>
    </location>
</feature>
<proteinExistence type="predicted"/>
<dbReference type="InterPro" id="IPR050079">
    <property type="entry name" value="DEAD_box_RNA_helicase"/>
</dbReference>
<accession>A0A7J8CQA7</accession>
<evidence type="ECO:0000313" key="9">
    <source>
        <dbReference type="EMBL" id="KAF6413093.1"/>
    </source>
</evidence>
<feature type="compositionally biased region" description="Low complexity" evidence="7">
    <location>
        <begin position="1"/>
        <end position="12"/>
    </location>
</feature>
<dbReference type="InterPro" id="IPR027417">
    <property type="entry name" value="P-loop_NTPase"/>
</dbReference>
<evidence type="ECO:0000256" key="4">
    <source>
        <dbReference type="ARBA" id="ARBA00022806"/>
    </source>
</evidence>
<dbReference type="AlphaFoldDB" id="A0A7J8CQA7"/>
<protein>
    <recommendedName>
        <fullName evidence="1">RNA helicase</fullName>
        <ecNumber evidence="1">3.6.4.13</ecNumber>
    </recommendedName>
</protein>
<comment type="caution">
    <text evidence="9">The sequence shown here is derived from an EMBL/GenBank/DDBJ whole genome shotgun (WGS) entry which is preliminary data.</text>
</comment>
<keyword evidence="5" id="KW-0067">ATP-binding</keyword>
<dbReference type="EMBL" id="JACASF010000020">
    <property type="protein sequence ID" value="KAF6413093.1"/>
    <property type="molecule type" value="Genomic_DNA"/>
</dbReference>
<gene>
    <name evidence="9" type="ORF">HJG59_003744</name>
</gene>